<evidence type="ECO:0000313" key="2">
    <source>
        <dbReference type="Proteomes" id="UP001206206"/>
    </source>
</evidence>
<keyword evidence="2" id="KW-1185">Reference proteome</keyword>
<reference evidence="1 2" key="1">
    <citation type="submission" date="2022-06" db="EMBL/GenBank/DDBJ databases">
        <title>Draft genome sequence of type strain Streptomyces rubrisoli DSM 42083.</title>
        <authorList>
            <person name="Duangmal K."/>
            <person name="Klaysubun C."/>
        </authorList>
    </citation>
    <scope>NUCLEOTIDE SEQUENCE [LARGE SCALE GENOMIC DNA]</scope>
    <source>
        <strain evidence="1 2">DSM 42083</strain>
    </source>
</reference>
<dbReference type="EMBL" id="JANFNH010000001">
    <property type="protein sequence ID" value="MCQ4040452.1"/>
    <property type="molecule type" value="Genomic_DNA"/>
</dbReference>
<dbReference type="Proteomes" id="UP001206206">
    <property type="component" value="Unassembled WGS sequence"/>
</dbReference>
<evidence type="ECO:0000313" key="1">
    <source>
        <dbReference type="EMBL" id="MCQ4040452.1"/>
    </source>
</evidence>
<dbReference type="RefSeq" id="WP_255924404.1">
    <property type="nucleotide sequence ID" value="NZ_JANFNH010000001.1"/>
</dbReference>
<accession>A0ABT1P500</accession>
<organism evidence="1 2">
    <name type="scientific">Streptantibioticus rubrisoli</name>
    <dbReference type="NCBI Taxonomy" id="1387313"/>
    <lineage>
        <taxon>Bacteria</taxon>
        <taxon>Bacillati</taxon>
        <taxon>Actinomycetota</taxon>
        <taxon>Actinomycetes</taxon>
        <taxon>Kitasatosporales</taxon>
        <taxon>Streptomycetaceae</taxon>
        <taxon>Streptantibioticus</taxon>
    </lineage>
</organism>
<gene>
    <name evidence="1" type="ORF">NON19_00070</name>
</gene>
<comment type="caution">
    <text evidence="1">The sequence shown here is derived from an EMBL/GenBank/DDBJ whole genome shotgun (WGS) entry which is preliminary data.</text>
</comment>
<sequence>MSAQPVDLAQHVQAFIRGFPMADGYRVPDRAERAALAAGVLEVLDGRPEAASGRLAAIGYTVRRLRRATGELAEVCETAWTGRGWGRVYVDVTRPAHWSVQAPHPRSDLRTGLLAAELFDRAPGGVLVLAGALRTAGEGNCADVAHRADSAFNAVCDALVARGLPAIQVHGFADASAPGHDVVVSPGPAPPGDAVRRAARLLDEKGFRVCRVWRERCDGLEGTTNVQARRAAADGVPFVHVENSFSVRHDPAARGRAADALAEVARSWLHES</sequence>
<protein>
    <submittedName>
        <fullName evidence="1">Uncharacterized protein</fullName>
    </submittedName>
</protein>
<proteinExistence type="predicted"/>
<name>A0ABT1P500_9ACTN</name>